<sequence>MGRKAARPRSTPRPPPPPPPPPEASSPCCHVAAECVVGACGLCVCCPLMLLWCCVKLPFVAAWRTGRGTYRLCHRCCRGGRRGHVVSSSFSDNDFDVAAIDGSRRPSELSLEQEGGSFGHRPSFPLL</sequence>
<dbReference type="EMBL" id="AMZH03005444">
    <property type="protein sequence ID" value="RRT66378.1"/>
    <property type="molecule type" value="Genomic_DNA"/>
</dbReference>
<name>A0A426ZR18_ENSVE</name>
<gene>
    <name evidence="2" type="ORF">B296_00040241</name>
</gene>
<dbReference type="AlphaFoldDB" id="A0A426ZR18"/>
<feature type="compositionally biased region" description="Pro residues" evidence="1">
    <location>
        <begin position="11"/>
        <end position="24"/>
    </location>
</feature>
<feature type="region of interest" description="Disordered" evidence="1">
    <location>
        <begin position="1"/>
        <end position="25"/>
    </location>
</feature>
<organism evidence="2 3">
    <name type="scientific">Ensete ventricosum</name>
    <name type="common">Abyssinian banana</name>
    <name type="synonym">Musa ensete</name>
    <dbReference type="NCBI Taxonomy" id="4639"/>
    <lineage>
        <taxon>Eukaryota</taxon>
        <taxon>Viridiplantae</taxon>
        <taxon>Streptophyta</taxon>
        <taxon>Embryophyta</taxon>
        <taxon>Tracheophyta</taxon>
        <taxon>Spermatophyta</taxon>
        <taxon>Magnoliopsida</taxon>
        <taxon>Liliopsida</taxon>
        <taxon>Zingiberales</taxon>
        <taxon>Musaceae</taxon>
        <taxon>Ensete</taxon>
    </lineage>
</organism>
<proteinExistence type="predicted"/>
<evidence type="ECO:0000256" key="1">
    <source>
        <dbReference type="SAM" id="MobiDB-lite"/>
    </source>
</evidence>
<comment type="caution">
    <text evidence="2">The sequence shown here is derived from an EMBL/GenBank/DDBJ whole genome shotgun (WGS) entry which is preliminary data.</text>
</comment>
<protein>
    <submittedName>
        <fullName evidence="2">Uncharacterized protein</fullName>
    </submittedName>
</protein>
<feature type="region of interest" description="Disordered" evidence="1">
    <location>
        <begin position="104"/>
        <end position="127"/>
    </location>
</feature>
<dbReference type="Proteomes" id="UP000287651">
    <property type="component" value="Unassembled WGS sequence"/>
</dbReference>
<evidence type="ECO:0000313" key="3">
    <source>
        <dbReference type="Proteomes" id="UP000287651"/>
    </source>
</evidence>
<evidence type="ECO:0000313" key="2">
    <source>
        <dbReference type="EMBL" id="RRT66378.1"/>
    </source>
</evidence>
<accession>A0A426ZR18</accession>
<reference evidence="2 3" key="1">
    <citation type="journal article" date="2014" name="Agronomy (Basel)">
        <title>A Draft Genome Sequence for Ensete ventricosum, the Drought-Tolerant Tree Against Hunger.</title>
        <authorList>
            <person name="Harrison J."/>
            <person name="Moore K.A."/>
            <person name="Paszkiewicz K."/>
            <person name="Jones T."/>
            <person name="Grant M."/>
            <person name="Ambacheew D."/>
            <person name="Muzemil S."/>
            <person name="Studholme D.J."/>
        </authorList>
    </citation>
    <scope>NUCLEOTIDE SEQUENCE [LARGE SCALE GENOMIC DNA]</scope>
</reference>